<dbReference type="Gene3D" id="3.30.750.24">
    <property type="entry name" value="STAS domain"/>
    <property type="match status" value="1"/>
</dbReference>
<dbReference type="InterPro" id="IPR036513">
    <property type="entry name" value="STAS_dom_sf"/>
</dbReference>
<dbReference type="PANTHER" id="PTHR33495">
    <property type="entry name" value="ANTI-SIGMA FACTOR ANTAGONIST TM_1081-RELATED-RELATED"/>
    <property type="match status" value="1"/>
</dbReference>
<dbReference type="AlphaFoldDB" id="A0A0F7VKL7"/>
<keyword evidence="4" id="KW-0614">Plasmid</keyword>
<evidence type="ECO:0000313" key="4">
    <source>
        <dbReference type="EMBL" id="CQR59324.1"/>
    </source>
</evidence>
<name>A0A0F7VKL7_STRLW</name>
<reference evidence="4" key="2">
    <citation type="submission" date="2015-02" db="EMBL/GenBank/DDBJ databases">
        <authorList>
            <person name="Gomez-Escribano Juan Pablo"/>
        </authorList>
    </citation>
    <scope>NUCLEOTIDE SEQUENCE</scope>
    <source>
        <strain evidence="4">C34</strain>
        <plasmid evidence="4">pSLE2</plasmid>
    </source>
</reference>
<dbReference type="Proteomes" id="UP000035016">
    <property type="component" value="Plasmid pSLE2"/>
</dbReference>
<dbReference type="NCBIfam" id="TIGR00377">
    <property type="entry name" value="ant_ant_sig"/>
    <property type="match status" value="1"/>
</dbReference>
<evidence type="ECO:0000259" key="3">
    <source>
        <dbReference type="PROSITE" id="PS50801"/>
    </source>
</evidence>
<dbReference type="RefSeq" id="WP_029383085.1">
    <property type="nucleotide sequence ID" value="NZ_AZSD01000133.1"/>
</dbReference>
<dbReference type="GO" id="GO:0043856">
    <property type="term" value="F:anti-sigma factor antagonist activity"/>
    <property type="evidence" value="ECO:0007669"/>
    <property type="project" value="InterPro"/>
</dbReference>
<evidence type="ECO:0000313" key="5">
    <source>
        <dbReference type="EMBL" id="KMS68487.1"/>
    </source>
</evidence>
<evidence type="ECO:0000256" key="2">
    <source>
        <dbReference type="RuleBase" id="RU003749"/>
    </source>
</evidence>
<protein>
    <recommendedName>
        <fullName evidence="2">Anti-sigma factor antagonist</fullName>
    </recommendedName>
</protein>
<dbReference type="PATRIC" id="fig|1437453.5.peg.1662"/>
<dbReference type="PANTHER" id="PTHR33495:SF2">
    <property type="entry name" value="ANTI-SIGMA FACTOR ANTAGONIST TM_1081-RELATED"/>
    <property type="match status" value="1"/>
</dbReference>
<dbReference type="InterPro" id="IPR002645">
    <property type="entry name" value="STAS_dom"/>
</dbReference>
<dbReference type="EMBL" id="LN831789">
    <property type="protein sequence ID" value="CQR59324.1"/>
    <property type="molecule type" value="Genomic_DNA"/>
</dbReference>
<dbReference type="KEGG" id="sle:sle2_023"/>
<comment type="similarity">
    <text evidence="1 2">Belongs to the anti-sigma-factor antagonist family.</text>
</comment>
<evidence type="ECO:0000256" key="1">
    <source>
        <dbReference type="ARBA" id="ARBA00009013"/>
    </source>
</evidence>
<dbReference type="PROSITE" id="PS50801">
    <property type="entry name" value="STAS"/>
    <property type="match status" value="1"/>
</dbReference>
<evidence type="ECO:0000313" key="7">
    <source>
        <dbReference type="Proteomes" id="UP000037274"/>
    </source>
</evidence>
<feature type="domain" description="STAS" evidence="3">
    <location>
        <begin position="5"/>
        <end position="114"/>
    </location>
</feature>
<dbReference type="Pfam" id="PF01740">
    <property type="entry name" value="STAS"/>
    <property type="match status" value="1"/>
</dbReference>
<accession>A0A0F7VKL7</accession>
<keyword evidence="7" id="KW-1185">Reference proteome</keyword>
<reference evidence="6" key="1">
    <citation type="submission" date="2015-02" db="EMBL/GenBank/DDBJ databases">
        <authorList>
            <person name="Gomez-Escribano P.J."/>
        </authorList>
    </citation>
    <scope>NUCLEOTIDE SEQUENCE [LARGE SCALE GENOMIC DNA]</scope>
    <source>
        <strain evidence="6">C34 (DSM 42122 / NRRL B-24963)</strain>
        <plasmid evidence="6">pSLE2</plasmid>
    </source>
</reference>
<reference evidence="5 7" key="3">
    <citation type="submission" date="2015-06" db="EMBL/GenBank/DDBJ databases">
        <title>Draft genome sequence of Streptomyces leeuwenhoekii C58, which produces the novel lasso peptide, chaxapeptin.</title>
        <authorList>
            <person name="Yi Y."/>
            <person name="Hai D."/>
            <person name="Jaspars M."/>
            <person name="Sheng H."/>
            <person name="Rateb M.E."/>
            <person name="Bull A."/>
            <person name="Goodfellow M."/>
            <person name="Asenjo J.A."/>
            <person name="Ebel R."/>
        </authorList>
    </citation>
    <scope>NUCLEOTIDE SEQUENCE [LARGE SCALE GENOMIC DNA]</scope>
    <source>
        <strain evidence="5 7">C58</strain>
    </source>
</reference>
<geneLocation type="plasmid" evidence="4 6">
    <name>pSLE2</name>
</geneLocation>
<dbReference type="SUPFAM" id="SSF52091">
    <property type="entry name" value="SpoIIaa-like"/>
    <property type="match status" value="1"/>
</dbReference>
<dbReference type="CDD" id="cd07043">
    <property type="entry name" value="STAS_anti-anti-sigma_factors"/>
    <property type="match status" value="1"/>
</dbReference>
<proteinExistence type="inferred from homology"/>
<dbReference type="Proteomes" id="UP000037274">
    <property type="component" value="Unassembled WGS sequence"/>
</dbReference>
<sequence>MTAEHAVQANTSGTCLIVQVSGEMDYQSVPFFRERLLDELTRSQGDVVLDLSAVPFCDSAGLNVLLRIWRKATEAGSVVVLACVPANLQRMLSMTGMDSVLRVYATVADAEGGLAVSGGA</sequence>
<gene>
    <name evidence="4" type="primary">sle2_023</name>
    <name evidence="5" type="ORF">ACH49_27270</name>
</gene>
<dbReference type="EMBL" id="LFEH01000162">
    <property type="protein sequence ID" value="KMS68487.1"/>
    <property type="molecule type" value="Genomic_DNA"/>
</dbReference>
<organism evidence="4 6">
    <name type="scientific">Streptomyces leeuwenhoekii</name>
    <dbReference type="NCBI Taxonomy" id="1437453"/>
    <lineage>
        <taxon>Bacteria</taxon>
        <taxon>Bacillati</taxon>
        <taxon>Actinomycetota</taxon>
        <taxon>Actinomycetes</taxon>
        <taxon>Kitasatosporales</taxon>
        <taxon>Streptomycetaceae</taxon>
        <taxon>Streptomyces</taxon>
    </lineage>
</organism>
<dbReference type="InterPro" id="IPR003658">
    <property type="entry name" value="Anti-sigma_ant"/>
</dbReference>
<evidence type="ECO:0000313" key="6">
    <source>
        <dbReference type="Proteomes" id="UP000035016"/>
    </source>
</evidence>